<dbReference type="EMBL" id="CM000134">
    <property type="protein sequence ID" value="EEC84416.1"/>
    <property type="molecule type" value="Genomic_DNA"/>
</dbReference>
<dbReference type="HOGENOM" id="CLU_517191_0_0_1"/>
<evidence type="ECO:0000313" key="3">
    <source>
        <dbReference type="Proteomes" id="UP000007015"/>
    </source>
</evidence>
<proteinExistence type="predicted"/>
<evidence type="ECO:0000313" key="2">
    <source>
        <dbReference type="EMBL" id="EEC84416.1"/>
    </source>
</evidence>
<dbReference type="InterPro" id="IPR039266">
    <property type="entry name" value="EN-1/SPM"/>
</dbReference>
<dbReference type="GO" id="GO:0032196">
    <property type="term" value="P:transposition"/>
    <property type="evidence" value="ECO:0007669"/>
    <property type="project" value="InterPro"/>
</dbReference>
<dbReference type="AlphaFoldDB" id="B8BEQ7"/>
<keyword evidence="3" id="KW-1185">Reference proteome</keyword>
<dbReference type="OMA" id="QWRANDY"/>
<dbReference type="Gramene" id="BGIOSGA029931-TA">
    <property type="protein sequence ID" value="BGIOSGA029931-PA"/>
    <property type="gene ID" value="BGIOSGA029931"/>
</dbReference>
<reference evidence="2 3" key="1">
    <citation type="journal article" date="2005" name="PLoS Biol.">
        <title>The genomes of Oryza sativa: a history of duplications.</title>
        <authorList>
            <person name="Yu J."/>
            <person name="Wang J."/>
            <person name="Lin W."/>
            <person name="Li S."/>
            <person name="Li H."/>
            <person name="Zhou J."/>
            <person name="Ni P."/>
            <person name="Dong W."/>
            <person name="Hu S."/>
            <person name="Zeng C."/>
            <person name="Zhang J."/>
            <person name="Zhang Y."/>
            <person name="Li R."/>
            <person name="Xu Z."/>
            <person name="Li S."/>
            <person name="Li X."/>
            <person name="Zheng H."/>
            <person name="Cong L."/>
            <person name="Lin L."/>
            <person name="Yin J."/>
            <person name="Geng J."/>
            <person name="Li G."/>
            <person name="Shi J."/>
            <person name="Liu J."/>
            <person name="Lv H."/>
            <person name="Li J."/>
            <person name="Wang J."/>
            <person name="Deng Y."/>
            <person name="Ran L."/>
            <person name="Shi X."/>
            <person name="Wang X."/>
            <person name="Wu Q."/>
            <person name="Li C."/>
            <person name="Ren X."/>
            <person name="Wang J."/>
            <person name="Wang X."/>
            <person name="Li D."/>
            <person name="Liu D."/>
            <person name="Zhang X."/>
            <person name="Ji Z."/>
            <person name="Zhao W."/>
            <person name="Sun Y."/>
            <person name="Zhang Z."/>
            <person name="Bao J."/>
            <person name="Han Y."/>
            <person name="Dong L."/>
            <person name="Ji J."/>
            <person name="Chen P."/>
            <person name="Wu S."/>
            <person name="Liu J."/>
            <person name="Xiao Y."/>
            <person name="Bu D."/>
            <person name="Tan J."/>
            <person name="Yang L."/>
            <person name="Ye C."/>
            <person name="Zhang J."/>
            <person name="Xu J."/>
            <person name="Zhou Y."/>
            <person name="Yu Y."/>
            <person name="Zhang B."/>
            <person name="Zhuang S."/>
            <person name="Wei H."/>
            <person name="Liu B."/>
            <person name="Lei M."/>
            <person name="Yu H."/>
            <person name="Li Y."/>
            <person name="Xu H."/>
            <person name="Wei S."/>
            <person name="He X."/>
            <person name="Fang L."/>
            <person name="Zhang Z."/>
            <person name="Zhang Y."/>
            <person name="Huang X."/>
            <person name="Su Z."/>
            <person name="Tong W."/>
            <person name="Li J."/>
            <person name="Tong Z."/>
            <person name="Li S."/>
            <person name="Ye J."/>
            <person name="Wang L."/>
            <person name="Fang L."/>
            <person name="Lei T."/>
            <person name="Chen C."/>
            <person name="Chen H."/>
            <person name="Xu Z."/>
            <person name="Li H."/>
            <person name="Huang H."/>
            <person name="Zhang F."/>
            <person name="Xu H."/>
            <person name="Li N."/>
            <person name="Zhao C."/>
            <person name="Li S."/>
            <person name="Dong L."/>
            <person name="Huang Y."/>
            <person name="Li L."/>
            <person name="Xi Y."/>
            <person name="Qi Q."/>
            <person name="Li W."/>
            <person name="Zhang B."/>
            <person name="Hu W."/>
            <person name="Zhang Y."/>
            <person name="Tian X."/>
            <person name="Jiao Y."/>
            <person name="Liang X."/>
            <person name="Jin J."/>
            <person name="Gao L."/>
            <person name="Zheng W."/>
            <person name="Hao B."/>
            <person name="Liu S."/>
            <person name="Wang W."/>
            <person name="Yuan L."/>
            <person name="Cao M."/>
            <person name="McDermott J."/>
            <person name="Samudrala R."/>
            <person name="Wang J."/>
            <person name="Wong G.K."/>
            <person name="Yang H."/>
        </authorList>
    </citation>
    <scope>NUCLEOTIDE SEQUENCE [LARGE SCALE GENOMIC DNA]</scope>
    <source>
        <strain evidence="3">cv. 93-11</strain>
    </source>
</reference>
<gene>
    <name evidence="2" type="ORF">OsI_31004</name>
</gene>
<protein>
    <submittedName>
        <fullName evidence="2">Uncharacterized protein</fullName>
    </submittedName>
</protein>
<organism evidence="2 3">
    <name type="scientific">Oryza sativa subsp. indica</name>
    <name type="common">Rice</name>
    <dbReference type="NCBI Taxonomy" id="39946"/>
    <lineage>
        <taxon>Eukaryota</taxon>
        <taxon>Viridiplantae</taxon>
        <taxon>Streptophyta</taxon>
        <taxon>Embryophyta</taxon>
        <taxon>Tracheophyta</taxon>
        <taxon>Spermatophyta</taxon>
        <taxon>Magnoliopsida</taxon>
        <taxon>Liliopsida</taxon>
        <taxon>Poales</taxon>
        <taxon>Poaceae</taxon>
        <taxon>BOP clade</taxon>
        <taxon>Oryzoideae</taxon>
        <taxon>Oryzeae</taxon>
        <taxon>Oryzinae</taxon>
        <taxon>Oryza</taxon>
        <taxon>Oryza sativa</taxon>
    </lineage>
</organism>
<accession>B8BEQ7</accession>
<sequence length="561" mass="65109">MARGIHCADQYILVKLCSKAPQSPIKKQLSRVRNMRRLSLGNREASNCSDQAVSGATLPRCSTRSSCSQQPNHSPNLDEEILEEEETSEEIWFRGPTRVPPQPTREEDKPVLTPVGDRQWRANDYGGNIRVPNSILTLLLKQWFPGIVTLKGKEEPAWSWKHYRIAPDTPRSNQIRLPSCLHRVEEDFWLYFRWAEGKEQEARKVVHNCVKGLVDRLFYETRILAVLNYQRKILKVNTSREIACRTYLTESEYLKVEPWWFLNSENAWRELIRLRWCNPKWQAVSRAHRIRREKMKGPSHRQGSANLSRYQKNLEKKKKRPVAPLEAYTEGRRENREDGQFSCDPRVAEKLEAYAAAYVQLHGPENDWRTSPIDPVAVHMAGGGKKHGRFMIGDGLIDSSAVFGDNSRDDQRPRRRLRTDHDNTNQVEDLLRQLQEEREAREREREEREREKERERQEKEQEKEREREERAREKEQERKEREEERKERELEKIASQQKSAFFEAALRVIQSKLNIDLSASGTPPLPVMLTHLASSGSVASNGNSGPNHVGVSAASGAIVNF</sequence>
<feature type="region of interest" description="Disordered" evidence="1">
    <location>
        <begin position="399"/>
        <end position="490"/>
    </location>
</feature>
<feature type="compositionally biased region" description="Basic and acidic residues" evidence="1">
    <location>
        <begin position="329"/>
        <end position="339"/>
    </location>
</feature>
<evidence type="ECO:0000256" key="1">
    <source>
        <dbReference type="SAM" id="MobiDB-lite"/>
    </source>
</evidence>
<dbReference type="PANTHER" id="PTHR33157">
    <property type="entry name" value="AUTONOMOUS TRANSPOSABLE ELEMENT EN-1 MOSAIC PROTEIN-RELATED"/>
    <property type="match status" value="1"/>
</dbReference>
<feature type="region of interest" description="Disordered" evidence="1">
    <location>
        <begin position="312"/>
        <end position="340"/>
    </location>
</feature>
<dbReference type="PANTHER" id="PTHR33157:SF12">
    <property type="entry name" value="TRANSPOSASE TNP1_EN_SPM-LIKE DOMAIN-CONTAINING PROTEIN"/>
    <property type="match status" value="1"/>
</dbReference>
<feature type="compositionally biased region" description="Basic and acidic residues" evidence="1">
    <location>
        <begin position="419"/>
        <end position="490"/>
    </location>
</feature>
<name>B8BEQ7_ORYSI</name>
<dbReference type="Proteomes" id="UP000007015">
    <property type="component" value="Chromosome 9"/>
</dbReference>